<reference evidence="2 3" key="1">
    <citation type="submission" date="2024-05" db="EMBL/GenBank/DDBJ databases">
        <title>Genome sequencing and assembly of Indian major carp, Cirrhinus mrigala (Hamilton, 1822).</title>
        <authorList>
            <person name="Mohindra V."/>
            <person name="Chowdhury L.M."/>
            <person name="Lal K."/>
            <person name="Jena J.K."/>
        </authorList>
    </citation>
    <scope>NUCLEOTIDE SEQUENCE [LARGE SCALE GENOMIC DNA]</scope>
    <source>
        <strain evidence="2">CM1030</strain>
        <tissue evidence="2">Blood</tissue>
    </source>
</reference>
<dbReference type="Proteomes" id="UP001529510">
    <property type="component" value="Unassembled WGS sequence"/>
</dbReference>
<gene>
    <name evidence="2" type="ORF">M9458_016557</name>
</gene>
<sequence>VSRMSIGSDTVPIQESFTLKEAVNPAHCVYSLSLRNIKPSDAGTYYCAVVTCREILFGHGINLATDG</sequence>
<dbReference type="EMBL" id="JAMKFB020000007">
    <property type="protein sequence ID" value="KAL0189458.1"/>
    <property type="molecule type" value="Genomic_DNA"/>
</dbReference>
<dbReference type="Gene3D" id="2.60.40.10">
    <property type="entry name" value="Immunoglobulins"/>
    <property type="match status" value="1"/>
</dbReference>
<evidence type="ECO:0000313" key="2">
    <source>
        <dbReference type="EMBL" id="KAL0189458.1"/>
    </source>
</evidence>
<keyword evidence="3" id="KW-1185">Reference proteome</keyword>
<proteinExistence type="predicted"/>
<protein>
    <recommendedName>
        <fullName evidence="1">Immunoglobulin V-set domain-containing protein</fullName>
    </recommendedName>
</protein>
<dbReference type="SUPFAM" id="SSF48726">
    <property type="entry name" value="Immunoglobulin"/>
    <property type="match status" value="1"/>
</dbReference>
<organism evidence="2 3">
    <name type="scientific">Cirrhinus mrigala</name>
    <name type="common">Mrigala</name>
    <dbReference type="NCBI Taxonomy" id="683832"/>
    <lineage>
        <taxon>Eukaryota</taxon>
        <taxon>Metazoa</taxon>
        <taxon>Chordata</taxon>
        <taxon>Craniata</taxon>
        <taxon>Vertebrata</taxon>
        <taxon>Euteleostomi</taxon>
        <taxon>Actinopterygii</taxon>
        <taxon>Neopterygii</taxon>
        <taxon>Teleostei</taxon>
        <taxon>Ostariophysi</taxon>
        <taxon>Cypriniformes</taxon>
        <taxon>Cyprinidae</taxon>
        <taxon>Labeoninae</taxon>
        <taxon>Labeonini</taxon>
        <taxon>Cirrhinus</taxon>
    </lineage>
</organism>
<feature type="domain" description="Immunoglobulin V-set" evidence="1">
    <location>
        <begin position="10"/>
        <end position="63"/>
    </location>
</feature>
<comment type="caution">
    <text evidence="2">The sequence shown here is derived from an EMBL/GenBank/DDBJ whole genome shotgun (WGS) entry which is preliminary data.</text>
</comment>
<dbReference type="InterPro" id="IPR036179">
    <property type="entry name" value="Ig-like_dom_sf"/>
</dbReference>
<accession>A0ABD0QTB2</accession>
<dbReference type="InterPro" id="IPR013106">
    <property type="entry name" value="Ig_V-set"/>
</dbReference>
<dbReference type="AlphaFoldDB" id="A0ABD0QTB2"/>
<name>A0ABD0QTB2_CIRMR</name>
<feature type="non-terminal residue" evidence="2">
    <location>
        <position position="1"/>
    </location>
</feature>
<evidence type="ECO:0000313" key="3">
    <source>
        <dbReference type="Proteomes" id="UP001529510"/>
    </source>
</evidence>
<dbReference type="Pfam" id="PF07686">
    <property type="entry name" value="V-set"/>
    <property type="match status" value="1"/>
</dbReference>
<dbReference type="InterPro" id="IPR013783">
    <property type="entry name" value="Ig-like_fold"/>
</dbReference>
<evidence type="ECO:0000259" key="1">
    <source>
        <dbReference type="Pfam" id="PF07686"/>
    </source>
</evidence>
<feature type="non-terminal residue" evidence="2">
    <location>
        <position position="67"/>
    </location>
</feature>